<organism evidence="2 3">
    <name type="scientific">Anopheles epiroticus</name>
    <dbReference type="NCBI Taxonomy" id="199890"/>
    <lineage>
        <taxon>Eukaryota</taxon>
        <taxon>Metazoa</taxon>
        <taxon>Ecdysozoa</taxon>
        <taxon>Arthropoda</taxon>
        <taxon>Hexapoda</taxon>
        <taxon>Insecta</taxon>
        <taxon>Pterygota</taxon>
        <taxon>Neoptera</taxon>
        <taxon>Endopterygota</taxon>
        <taxon>Diptera</taxon>
        <taxon>Nematocera</taxon>
        <taxon>Culicoidea</taxon>
        <taxon>Culicidae</taxon>
        <taxon>Anophelinae</taxon>
        <taxon>Anopheles</taxon>
    </lineage>
</organism>
<feature type="compositionally biased region" description="Basic and acidic residues" evidence="1">
    <location>
        <begin position="153"/>
        <end position="162"/>
    </location>
</feature>
<sequence>PYHNFFCVNCIPKPTATQGGNTRSLFQEGCLFDNEEFLSTFRGYECYNPHYELYSKTNRVIITESCYILPNYKRIARKPMPAIVKMRKLIEIFPAVHQMPFKKYDSMQAMYSDVRKKYREIRNYYSTNNTGSFMDFIDLMVERTPLVRPSASDRTRRLREIDTSSSFPSETLQIRENSEESTEIPSSVSDASTLHISSQSVGEEPRVAELPLPDSQQSAAATVLSTLDVQQSSSVSDASTLHISSQSVGEEPRGEEVPLPESQQSTASTVINTLDVQQSNQFNISSQDANIESVLALPLSESVESLATNIELDSLSPVLPTRVTMHRIHDSQEAGPSGLQQQQPRTQETPSSTTIEPSTADGPQPKRRRLAIPVNMTPEQAQRTKQVKRWDIEVMGEEVCNKAGADVGVPNFDRFKTEKPTTGKEGHLETGSSTSMSCVWLARNVVCLTDVLDLNYVLDSNHVLDSNVLDSNSFQLAV</sequence>
<proteinExistence type="predicted"/>
<keyword evidence="3" id="KW-1185">Reference proteome</keyword>
<feature type="region of interest" description="Disordered" evidence="1">
    <location>
        <begin position="234"/>
        <end position="265"/>
    </location>
</feature>
<dbReference type="Proteomes" id="UP000075885">
    <property type="component" value="Unassembled WGS sequence"/>
</dbReference>
<feature type="region of interest" description="Disordered" evidence="1">
    <location>
        <begin position="153"/>
        <end position="205"/>
    </location>
</feature>
<evidence type="ECO:0000256" key="1">
    <source>
        <dbReference type="SAM" id="MobiDB-lite"/>
    </source>
</evidence>
<reference evidence="3" key="1">
    <citation type="submission" date="2013-03" db="EMBL/GenBank/DDBJ databases">
        <title>The Genome Sequence of Anopheles epiroticus epiroticus2.</title>
        <authorList>
            <consortium name="The Broad Institute Genomics Platform"/>
            <person name="Neafsey D.E."/>
            <person name="Howell P."/>
            <person name="Walker B."/>
            <person name="Young S.K."/>
            <person name="Zeng Q."/>
            <person name="Gargeya S."/>
            <person name="Fitzgerald M."/>
            <person name="Haas B."/>
            <person name="Abouelleil A."/>
            <person name="Allen A.W."/>
            <person name="Alvarado L."/>
            <person name="Arachchi H.M."/>
            <person name="Berlin A.M."/>
            <person name="Chapman S.B."/>
            <person name="Gainer-Dewar J."/>
            <person name="Goldberg J."/>
            <person name="Griggs A."/>
            <person name="Gujja S."/>
            <person name="Hansen M."/>
            <person name="Howarth C."/>
            <person name="Imamovic A."/>
            <person name="Ireland A."/>
            <person name="Larimer J."/>
            <person name="McCowan C."/>
            <person name="Murphy C."/>
            <person name="Pearson M."/>
            <person name="Poon T.W."/>
            <person name="Priest M."/>
            <person name="Roberts A."/>
            <person name="Saif S."/>
            <person name="Shea T."/>
            <person name="Sisk P."/>
            <person name="Sykes S."/>
            <person name="Wortman J."/>
            <person name="Nusbaum C."/>
            <person name="Birren B."/>
        </authorList>
    </citation>
    <scope>NUCLEOTIDE SEQUENCE [LARGE SCALE GENOMIC DNA]</scope>
    <source>
        <strain evidence="3">Epiroticus2</strain>
    </source>
</reference>
<feature type="compositionally biased region" description="Low complexity" evidence="1">
    <location>
        <begin position="346"/>
        <end position="359"/>
    </location>
</feature>
<reference evidence="2" key="2">
    <citation type="submission" date="2020-05" db="UniProtKB">
        <authorList>
            <consortium name="EnsemblMetazoa"/>
        </authorList>
    </citation>
    <scope>IDENTIFICATION</scope>
    <source>
        <strain evidence="2">Epiroticus2</strain>
    </source>
</reference>
<dbReference type="AlphaFoldDB" id="A0A182PVZ5"/>
<evidence type="ECO:0000313" key="3">
    <source>
        <dbReference type="Proteomes" id="UP000075885"/>
    </source>
</evidence>
<dbReference type="VEuPathDB" id="VectorBase:AEPI011132"/>
<dbReference type="EnsemblMetazoa" id="AEPI011132-RA">
    <property type="protein sequence ID" value="AEPI011132-PA"/>
    <property type="gene ID" value="AEPI011132"/>
</dbReference>
<name>A0A182PVZ5_9DIPT</name>
<feature type="compositionally biased region" description="Polar residues" evidence="1">
    <location>
        <begin position="163"/>
        <end position="175"/>
    </location>
</feature>
<feature type="compositionally biased region" description="Polar residues" evidence="1">
    <location>
        <begin position="183"/>
        <end position="201"/>
    </location>
</feature>
<feature type="region of interest" description="Disordered" evidence="1">
    <location>
        <begin position="331"/>
        <end position="369"/>
    </location>
</feature>
<protein>
    <submittedName>
        <fullName evidence="2">Uncharacterized protein</fullName>
    </submittedName>
</protein>
<accession>A0A182PVZ5</accession>
<evidence type="ECO:0000313" key="2">
    <source>
        <dbReference type="EnsemblMetazoa" id="AEPI011132-PA"/>
    </source>
</evidence>